<dbReference type="Proteomes" id="UP000887565">
    <property type="component" value="Unplaced"/>
</dbReference>
<proteinExistence type="predicted"/>
<keyword evidence="1" id="KW-1185">Reference proteome</keyword>
<evidence type="ECO:0000313" key="1">
    <source>
        <dbReference type="Proteomes" id="UP000887565"/>
    </source>
</evidence>
<dbReference type="OMA" id="FKERTPA"/>
<sequence length="203" mass="23097">MKWYIPKVEVLDSVGLALEQTMLQHTAKYPIGRVVMMNLHIPSTAQSAPLNTLFTGQLPRRMIIACVDADAYRGNLKKSPFNFKCYSITEVKVIAGGQTFPSHPLKLDFANNKYIHAYDQLFEVLDMAKDNKGNMISRENYKYGQCYFPFDLTPDEDDSRHWDLIKEGSTSIELTSAEGIPATGIKVIIYAEFDNLFMIDENR</sequence>
<accession>A0A915JME0</accession>
<evidence type="ECO:0000313" key="2">
    <source>
        <dbReference type="WBParaSite" id="nRc.2.0.1.t27374-RA"/>
    </source>
</evidence>
<name>A0A915JME0_ROMCU</name>
<reference evidence="2" key="1">
    <citation type="submission" date="2022-11" db="UniProtKB">
        <authorList>
            <consortium name="WormBaseParasite"/>
        </authorList>
    </citation>
    <scope>IDENTIFICATION</scope>
</reference>
<protein>
    <submittedName>
        <fullName evidence="2">Uncharacterized protein</fullName>
    </submittedName>
</protein>
<organism evidence="1 2">
    <name type="scientific">Romanomermis culicivorax</name>
    <name type="common">Nematode worm</name>
    <dbReference type="NCBI Taxonomy" id="13658"/>
    <lineage>
        <taxon>Eukaryota</taxon>
        <taxon>Metazoa</taxon>
        <taxon>Ecdysozoa</taxon>
        <taxon>Nematoda</taxon>
        <taxon>Enoplea</taxon>
        <taxon>Dorylaimia</taxon>
        <taxon>Mermithida</taxon>
        <taxon>Mermithoidea</taxon>
        <taxon>Mermithidae</taxon>
        <taxon>Romanomermis</taxon>
    </lineage>
</organism>
<dbReference type="WBParaSite" id="nRc.2.0.1.t27374-RA">
    <property type="protein sequence ID" value="nRc.2.0.1.t27374-RA"/>
    <property type="gene ID" value="nRc.2.0.1.g27374"/>
</dbReference>
<dbReference type="AlphaFoldDB" id="A0A915JME0"/>